<sequence length="380" mass="40483">MSIETADLPGTRSDGASEHDGVVSSSGERTDSSAQSDTTAPPARRKPARSAASKRGGDEQPGLTRRPRRLRGWPGRGAPGGPGRRRRGLAAPEPRRLAPRDGRWWAGAAILIVSLLLLSFVTHAVLLSGAQHHRAQTLAYAELRSALAKAEVPVGQLESEDRLVLAGTPVALIEASAIGLSEVVMEGTTSEVMRTGPGHRRDSVMPGQAGTSVILGRQSTYGGPFAQINRLAPGDDIVITTGQGTHTYRVIGLRRAGDPTPEPVRRGEGRLELQTADGLALFPSGVLYVDAELISPVQETPSRVLAYPALPPEERAMGQNTAVWFVAFFLFVFFVGAAIGVVWLWRNWGRRHAWLIAVPVLLLLGVGVADAAMNALPNLL</sequence>
<dbReference type="InterPro" id="IPR023365">
    <property type="entry name" value="Sortase_dom-sf"/>
</dbReference>
<evidence type="ECO:0000256" key="1">
    <source>
        <dbReference type="ARBA" id="ARBA00022801"/>
    </source>
</evidence>
<dbReference type="Pfam" id="PF04203">
    <property type="entry name" value="Sortase"/>
    <property type="match status" value="1"/>
</dbReference>
<dbReference type="InterPro" id="IPR042003">
    <property type="entry name" value="Sortase_E"/>
</dbReference>
<keyword evidence="3" id="KW-0472">Membrane</keyword>
<evidence type="ECO:0000313" key="5">
    <source>
        <dbReference type="Proteomes" id="UP001244427"/>
    </source>
</evidence>
<protein>
    <submittedName>
        <fullName evidence="4">Sortase A</fullName>
        <ecNumber evidence="4">3.4.22.70</ecNumber>
    </submittedName>
</protein>
<evidence type="ECO:0000256" key="3">
    <source>
        <dbReference type="SAM" id="Phobius"/>
    </source>
</evidence>
<organism evidence="4 5">
    <name type="scientific">Microbacterium natoriense</name>
    <dbReference type="NCBI Taxonomy" id="284570"/>
    <lineage>
        <taxon>Bacteria</taxon>
        <taxon>Bacillati</taxon>
        <taxon>Actinomycetota</taxon>
        <taxon>Actinomycetes</taxon>
        <taxon>Micrococcales</taxon>
        <taxon>Microbacteriaceae</taxon>
        <taxon>Microbacterium</taxon>
    </lineage>
</organism>
<accession>A0AAW8EYA6</accession>
<feature type="transmembrane region" description="Helical" evidence="3">
    <location>
        <begin position="352"/>
        <end position="373"/>
    </location>
</feature>
<keyword evidence="5" id="KW-1185">Reference proteome</keyword>
<feature type="transmembrane region" description="Helical" evidence="3">
    <location>
        <begin position="322"/>
        <end position="345"/>
    </location>
</feature>
<feature type="transmembrane region" description="Helical" evidence="3">
    <location>
        <begin position="104"/>
        <end position="126"/>
    </location>
</feature>
<feature type="region of interest" description="Disordered" evidence="2">
    <location>
        <begin position="1"/>
        <end position="95"/>
    </location>
</feature>
<dbReference type="AlphaFoldDB" id="A0AAW8EYA6"/>
<dbReference type="CDD" id="cd05830">
    <property type="entry name" value="Sortase_E"/>
    <property type="match status" value="1"/>
</dbReference>
<name>A0AAW8EYA6_9MICO</name>
<gene>
    <name evidence="4" type="ORF">QFZ53_002429</name>
</gene>
<dbReference type="EMBL" id="JAUSXV010000001">
    <property type="protein sequence ID" value="MDQ0648233.1"/>
    <property type="molecule type" value="Genomic_DNA"/>
</dbReference>
<dbReference type="GO" id="GO:0016787">
    <property type="term" value="F:hydrolase activity"/>
    <property type="evidence" value="ECO:0007669"/>
    <property type="project" value="UniProtKB-KW"/>
</dbReference>
<evidence type="ECO:0000256" key="2">
    <source>
        <dbReference type="SAM" id="MobiDB-lite"/>
    </source>
</evidence>
<dbReference type="Gene3D" id="2.40.260.10">
    <property type="entry name" value="Sortase"/>
    <property type="match status" value="1"/>
</dbReference>
<feature type="compositionally biased region" description="Polar residues" evidence="2">
    <location>
        <begin position="23"/>
        <end position="39"/>
    </location>
</feature>
<keyword evidence="1 4" id="KW-0378">Hydrolase</keyword>
<comment type="caution">
    <text evidence="4">The sequence shown here is derived from an EMBL/GenBank/DDBJ whole genome shotgun (WGS) entry which is preliminary data.</text>
</comment>
<dbReference type="SUPFAM" id="SSF63817">
    <property type="entry name" value="Sortase"/>
    <property type="match status" value="1"/>
</dbReference>
<keyword evidence="3" id="KW-1133">Transmembrane helix</keyword>
<keyword evidence="3" id="KW-0812">Transmembrane</keyword>
<dbReference type="EC" id="3.4.22.70" evidence="4"/>
<proteinExistence type="predicted"/>
<evidence type="ECO:0000313" key="4">
    <source>
        <dbReference type="EMBL" id="MDQ0648233.1"/>
    </source>
</evidence>
<dbReference type="Proteomes" id="UP001244427">
    <property type="component" value="Unassembled WGS sequence"/>
</dbReference>
<dbReference type="InterPro" id="IPR005754">
    <property type="entry name" value="Sortase"/>
</dbReference>
<reference evidence="4 5" key="1">
    <citation type="submission" date="2023-07" db="EMBL/GenBank/DDBJ databases">
        <title>Comparative genomics of wheat-associated soil bacteria to identify genetic determinants of phenazine resistance.</title>
        <authorList>
            <person name="Mouncey N."/>
        </authorList>
    </citation>
    <scope>NUCLEOTIDE SEQUENCE [LARGE SCALE GENOMIC DNA]</scope>
    <source>
        <strain evidence="4 5">W4I9-1</strain>
    </source>
</reference>
<dbReference type="RefSeq" id="WP_307296746.1">
    <property type="nucleotide sequence ID" value="NZ_JAUSXV010000001.1"/>
</dbReference>